<dbReference type="Gramene" id="mRNA:HanXRQr2_Chr16g0746661">
    <property type="protein sequence ID" value="mRNA:HanXRQr2_Chr16g0746661"/>
    <property type="gene ID" value="HanXRQr2_Chr16g0746661"/>
</dbReference>
<evidence type="ECO:0000256" key="2">
    <source>
        <dbReference type="ARBA" id="ARBA00023015"/>
    </source>
</evidence>
<evidence type="ECO:0000256" key="1">
    <source>
        <dbReference type="ARBA" id="ARBA00004123"/>
    </source>
</evidence>
<dbReference type="GO" id="GO:0005634">
    <property type="term" value="C:nucleus"/>
    <property type="evidence" value="ECO:0007669"/>
    <property type="project" value="UniProtKB-SubCell"/>
</dbReference>
<comment type="caution">
    <text evidence="7">The sequence shown here is derived from an EMBL/GenBank/DDBJ whole genome shotgun (WGS) entry which is preliminary data.</text>
</comment>
<dbReference type="EMBL" id="MNCJ02000331">
    <property type="protein sequence ID" value="KAF5759874.1"/>
    <property type="molecule type" value="Genomic_DNA"/>
</dbReference>
<feature type="compositionally biased region" description="Acidic residues" evidence="6">
    <location>
        <begin position="136"/>
        <end position="145"/>
    </location>
</feature>
<proteinExistence type="predicted"/>
<reference evidence="7" key="1">
    <citation type="journal article" date="2017" name="Nature">
        <title>The sunflower genome provides insights into oil metabolism, flowering and Asterid evolution.</title>
        <authorList>
            <person name="Badouin H."/>
            <person name="Gouzy J."/>
            <person name="Grassa C.J."/>
            <person name="Murat F."/>
            <person name="Staton S.E."/>
            <person name="Cottret L."/>
            <person name="Lelandais-Briere C."/>
            <person name="Owens G.L."/>
            <person name="Carrere S."/>
            <person name="Mayjonade B."/>
            <person name="Legrand L."/>
            <person name="Gill N."/>
            <person name="Kane N.C."/>
            <person name="Bowers J.E."/>
            <person name="Hubner S."/>
            <person name="Bellec A."/>
            <person name="Berard A."/>
            <person name="Berges H."/>
            <person name="Blanchet N."/>
            <person name="Boniface M.C."/>
            <person name="Brunel D."/>
            <person name="Catrice O."/>
            <person name="Chaidir N."/>
            <person name="Claudel C."/>
            <person name="Donnadieu C."/>
            <person name="Faraut T."/>
            <person name="Fievet G."/>
            <person name="Helmstetter N."/>
            <person name="King M."/>
            <person name="Knapp S.J."/>
            <person name="Lai Z."/>
            <person name="Le Paslier M.C."/>
            <person name="Lippi Y."/>
            <person name="Lorenzon L."/>
            <person name="Mandel J.R."/>
            <person name="Marage G."/>
            <person name="Marchand G."/>
            <person name="Marquand E."/>
            <person name="Bret-Mestries E."/>
            <person name="Morien E."/>
            <person name="Nambeesan S."/>
            <person name="Nguyen T."/>
            <person name="Pegot-Espagnet P."/>
            <person name="Pouilly N."/>
            <person name="Raftis F."/>
            <person name="Sallet E."/>
            <person name="Schiex T."/>
            <person name="Thomas J."/>
            <person name="Vandecasteele C."/>
            <person name="Vares D."/>
            <person name="Vear F."/>
            <person name="Vautrin S."/>
            <person name="Crespi M."/>
            <person name="Mangin B."/>
            <person name="Burke J.M."/>
            <person name="Salse J."/>
            <person name="Munos S."/>
            <person name="Vincourt P."/>
            <person name="Rieseberg L.H."/>
            <person name="Langlade N.B."/>
        </authorList>
    </citation>
    <scope>NUCLEOTIDE SEQUENCE</scope>
    <source>
        <tissue evidence="7">Leaves</tissue>
    </source>
</reference>
<reference evidence="7" key="2">
    <citation type="submission" date="2020-06" db="EMBL/GenBank/DDBJ databases">
        <title>Helianthus annuus Genome sequencing and assembly Release 2.</title>
        <authorList>
            <person name="Gouzy J."/>
            <person name="Langlade N."/>
            <person name="Munos S."/>
        </authorList>
    </citation>
    <scope>NUCLEOTIDE SEQUENCE</scope>
    <source>
        <tissue evidence="7">Leaves</tissue>
    </source>
</reference>
<dbReference type="GO" id="GO:0003677">
    <property type="term" value="F:DNA binding"/>
    <property type="evidence" value="ECO:0007669"/>
    <property type="project" value="UniProtKB-KW"/>
</dbReference>
<evidence type="ECO:0000313" key="7">
    <source>
        <dbReference type="EMBL" id="KAF5759874.1"/>
    </source>
</evidence>
<name>A0A9K3DSK1_HELAN</name>
<evidence type="ECO:0000256" key="3">
    <source>
        <dbReference type="ARBA" id="ARBA00023125"/>
    </source>
</evidence>
<keyword evidence="2" id="KW-0805">Transcription regulation</keyword>
<evidence type="ECO:0000313" key="8">
    <source>
        <dbReference type="Proteomes" id="UP000215914"/>
    </source>
</evidence>
<keyword evidence="8" id="KW-1185">Reference proteome</keyword>
<keyword evidence="3" id="KW-0238">DNA-binding</keyword>
<evidence type="ECO:0000256" key="4">
    <source>
        <dbReference type="ARBA" id="ARBA00023163"/>
    </source>
</evidence>
<accession>A0A9K3DSK1</accession>
<protein>
    <submittedName>
        <fullName evidence="7">Transcription factor B3-Domain family</fullName>
    </submittedName>
</protein>
<dbReference type="InterPro" id="IPR015300">
    <property type="entry name" value="DNA-bd_pseudobarrel_sf"/>
</dbReference>
<gene>
    <name evidence="7" type="ORF">HanXRQr2_Chr16g0746661</name>
</gene>
<dbReference type="Proteomes" id="UP000215914">
    <property type="component" value="Unassembled WGS sequence"/>
</dbReference>
<keyword evidence="5" id="KW-0539">Nucleus</keyword>
<dbReference type="SUPFAM" id="SSF101936">
    <property type="entry name" value="DNA-binding pseudobarrel domain"/>
    <property type="match status" value="1"/>
</dbReference>
<evidence type="ECO:0000256" key="5">
    <source>
        <dbReference type="ARBA" id="ARBA00023242"/>
    </source>
</evidence>
<feature type="region of interest" description="Disordered" evidence="6">
    <location>
        <begin position="136"/>
        <end position="159"/>
    </location>
</feature>
<comment type="subcellular location">
    <subcellularLocation>
        <location evidence="1">Nucleus</location>
    </subcellularLocation>
</comment>
<evidence type="ECO:0000256" key="6">
    <source>
        <dbReference type="SAM" id="MobiDB-lite"/>
    </source>
</evidence>
<dbReference type="AlphaFoldDB" id="A0A9K3DSK1"/>
<organism evidence="7 8">
    <name type="scientific">Helianthus annuus</name>
    <name type="common">Common sunflower</name>
    <dbReference type="NCBI Taxonomy" id="4232"/>
    <lineage>
        <taxon>Eukaryota</taxon>
        <taxon>Viridiplantae</taxon>
        <taxon>Streptophyta</taxon>
        <taxon>Embryophyta</taxon>
        <taxon>Tracheophyta</taxon>
        <taxon>Spermatophyta</taxon>
        <taxon>Magnoliopsida</taxon>
        <taxon>eudicotyledons</taxon>
        <taxon>Gunneridae</taxon>
        <taxon>Pentapetalae</taxon>
        <taxon>asterids</taxon>
        <taxon>campanulids</taxon>
        <taxon>Asterales</taxon>
        <taxon>Asteraceae</taxon>
        <taxon>Asteroideae</taxon>
        <taxon>Heliantheae alliance</taxon>
        <taxon>Heliantheae</taxon>
        <taxon>Helianthus</taxon>
    </lineage>
</organism>
<keyword evidence="4" id="KW-0804">Transcription</keyword>
<sequence>MDSFSHSFSDASKDVLLIPKDLVKISIGAGKLKKSFKVYVNLWDSFDVLIQPDPFRNCYIITYGWDKILHYVGLRIGVVLVLRYVADYIFQLTVFNLNGCEIVVPKADDSLKGDTSSPKLQVAPIVEDMDHRLDVEESSDEDFDSDYVVSDESSDDGDDADFDASISGYEADPDLYPIEFRLNAKVALLSRIDMSLKMTVQNLNGVDIVVNFRPEKHGKRFRCVACEWPKKFTKPNRIHINMKCKFVYSTNKAKLILKKIYK</sequence>